<reference evidence="1 2" key="1">
    <citation type="submission" date="2013-01" db="EMBL/GenBank/DDBJ databases">
        <authorList>
            <person name="Harkins D.M."/>
            <person name="Durkin A.S."/>
            <person name="Brinkac L.M."/>
            <person name="Haft D.H."/>
            <person name="Selengut J.D."/>
            <person name="Sanka R."/>
            <person name="DePew J."/>
            <person name="Purushe J."/>
            <person name="Peacock S.J."/>
            <person name="Thaipadungpanit J."/>
            <person name="Wuthiekanun V.W."/>
            <person name="Day N.P."/>
            <person name="Vinetz J.M."/>
            <person name="Sutton G.G."/>
            <person name="Nierman W.C."/>
            <person name="Fouts D.E."/>
        </authorList>
    </citation>
    <scope>NUCLEOTIDE SEQUENCE [LARGE SCALE GENOMIC DNA]</scope>
    <source>
        <strain evidence="1 2">L0374</strain>
    </source>
</reference>
<dbReference type="EMBL" id="AHMZ02000035">
    <property type="protein sequence ID" value="EMN32226.1"/>
    <property type="molecule type" value="Genomic_DNA"/>
</dbReference>
<sequence length="37" mass="4318">MGVPTFKESVCSDFNSFQNHGLLYAKLTAYYFFNTIY</sequence>
<gene>
    <name evidence="1" type="ORF">LEP1GSC083_5034</name>
</gene>
<name>M6KDL3_LEPIR</name>
<proteinExistence type="predicted"/>
<dbReference type="AlphaFoldDB" id="M6KDL3"/>
<evidence type="ECO:0000313" key="2">
    <source>
        <dbReference type="Proteomes" id="UP000012137"/>
    </source>
</evidence>
<evidence type="ECO:0000313" key="1">
    <source>
        <dbReference type="EMBL" id="EMN32226.1"/>
    </source>
</evidence>
<organism evidence="1 2">
    <name type="scientific">Leptospira interrogans serovar Pyrogenes str. L0374</name>
    <dbReference type="NCBI Taxonomy" id="1049928"/>
    <lineage>
        <taxon>Bacteria</taxon>
        <taxon>Pseudomonadati</taxon>
        <taxon>Spirochaetota</taxon>
        <taxon>Spirochaetia</taxon>
        <taxon>Leptospirales</taxon>
        <taxon>Leptospiraceae</taxon>
        <taxon>Leptospira</taxon>
    </lineage>
</organism>
<accession>M6KDL3</accession>
<protein>
    <submittedName>
        <fullName evidence="1">Uncharacterized protein</fullName>
    </submittedName>
</protein>
<comment type="caution">
    <text evidence="1">The sequence shown here is derived from an EMBL/GenBank/DDBJ whole genome shotgun (WGS) entry which is preliminary data.</text>
</comment>
<dbReference type="Proteomes" id="UP000012137">
    <property type="component" value="Unassembled WGS sequence"/>
</dbReference>